<dbReference type="InterPro" id="IPR011032">
    <property type="entry name" value="GroES-like_sf"/>
</dbReference>
<dbReference type="Proteomes" id="UP001501444">
    <property type="component" value="Unassembled WGS sequence"/>
</dbReference>
<keyword evidence="5" id="KW-1185">Reference proteome</keyword>
<dbReference type="RefSeq" id="WP_344615332.1">
    <property type="nucleotide sequence ID" value="NZ_BAAARV010000046.1"/>
</dbReference>
<evidence type="ECO:0000313" key="4">
    <source>
        <dbReference type="EMBL" id="GAA2359815.1"/>
    </source>
</evidence>
<protein>
    <recommendedName>
        <fullName evidence="3">Alcohol dehydrogenase-like N-terminal domain-containing protein</fullName>
    </recommendedName>
</protein>
<dbReference type="Pfam" id="PF08240">
    <property type="entry name" value="ADH_N"/>
    <property type="match status" value="1"/>
</dbReference>
<keyword evidence="1" id="KW-0521">NADP</keyword>
<dbReference type="Gene3D" id="3.90.180.10">
    <property type="entry name" value="Medium-chain alcohol dehydrogenases, catalytic domain"/>
    <property type="match status" value="1"/>
</dbReference>
<dbReference type="InterPro" id="IPR013154">
    <property type="entry name" value="ADH-like_N"/>
</dbReference>
<evidence type="ECO:0000259" key="3">
    <source>
        <dbReference type="Pfam" id="PF08240"/>
    </source>
</evidence>
<evidence type="ECO:0000313" key="5">
    <source>
        <dbReference type="Proteomes" id="UP001501444"/>
    </source>
</evidence>
<dbReference type="SUPFAM" id="SSF50129">
    <property type="entry name" value="GroES-like"/>
    <property type="match status" value="1"/>
</dbReference>
<name>A0ABP5TT88_9ACTN</name>
<dbReference type="EMBL" id="BAAARV010000046">
    <property type="protein sequence ID" value="GAA2359815.1"/>
    <property type="molecule type" value="Genomic_DNA"/>
</dbReference>
<dbReference type="PANTHER" id="PTHR48106">
    <property type="entry name" value="QUINONE OXIDOREDUCTASE PIG3-RELATED"/>
    <property type="match status" value="1"/>
</dbReference>
<dbReference type="PANTHER" id="PTHR48106:SF13">
    <property type="entry name" value="QUINONE OXIDOREDUCTASE-RELATED"/>
    <property type="match status" value="1"/>
</dbReference>
<feature type="domain" description="Alcohol dehydrogenase-like N-terminal" evidence="3">
    <location>
        <begin position="13"/>
        <end position="100"/>
    </location>
</feature>
<organism evidence="4 5">
    <name type="scientific">Dactylosporangium salmoneum</name>
    <dbReference type="NCBI Taxonomy" id="53361"/>
    <lineage>
        <taxon>Bacteria</taxon>
        <taxon>Bacillati</taxon>
        <taxon>Actinomycetota</taxon>
        <taxon>Actinomycetes</taxon>
        <taxon>Micromonosporales</taxon>
        <taxon>Micromonosporaceae</taxon>
        <taxon>Dactylosporangium</taxon>
    </lineage>
</organism>
<evidence type="ECO:0000256" key="2">
    <source>
        <dbReference type="ARBA" id="ARBA00023002"/>
    </source>
</evidence>
<comment type="caution">
    <text evidence="4">The sequence shown here is derived from an EMBL/GenBank/DDBJ whole genome shotgun (WGS) entry which is preliminary data.</text>
</comment>
<evidence type="ECO:0000256" key="1">
    <source>
        <dbReference type="ARBA" id="ARBA00022857"/>
    </source>
</evidence>
<keyword evidence="2" id="KW-0560">Oxidoreductase</keyword>
<gene>
    <name evidence="4" type="ORF">GCM10010170_054290</name>
</gene>
<dbReference type="Gene3D" id="3.40.50.720">
    <property type="entry name" value="NAD(P)-binding Rossmann-like Domain"/>
    <property type="match status" value="1"/>
</dbReference>
<sequence>MLRVDEVPDPRPGSGEMLVRVTAAGIGFADVQIRAGLMRAALPNLPLPFVPGFEVAGTVVAVGAGVDARTVGRQVVGATSGGGYAELAILPAASAVPLPDVLDDRMAVALLGQGATAVGVAEATGQLAPRPCGHGAGCFPSPDGSLGFRAHRAVVVAPGGWSARAIRAARSSAARFLVLATPLRAAAAAQAWRREAMIPCAARPFSC</sequence>
<proteinExistence type="predicted"/>
<reference evidence="5" key="1">
    <citation type="journal article" date="2019" name="Int. J. Syst. Evol. Microbiol.">
        <title>The Global Catalogue of Microorganisms (GCM) 10K type strain sequencing project: providing services to taxonomists for standard genome sequencing and annotation.</title>
        <authorList>
            <consortium name="The Broad Institute Genomics Platform"/>
            <consortium name="The Broad Institute Genome Sequencing Center for Infectious Disease"/>
            <person name="Wu L."/>
            <person name="Ma J."/>
        </authorList>
    </citation>
    <scope>NUCLEOTIDE SEQUENCE [LARGE SCALE GENOMIC DNA]</scope>
    <source>
        <strain evidence="5">JCM 3272</strain>
    </source>
</reference>
<accession>A0ABP5TT88</accession>